<keyword evidence="4" id="KW-1185">Reference proteome</keyword>
<evidence type="ECO:0000313" key="3">
    <source>
        <dbReference type="EMBL" id="RKQ18243.1"/>
    </source>
</evidence>
<comment type="caution">
    <text evidence="3">The sequence shown here is derived from an EMBL/GenBank/DDBJ whole genome shotgun (WGS) entry which is preliminary data.</text>
</comment>
<dbReference type="Pfam" id="PF13419">
    <property type="entry name" value="HAD_2"/>
    <property type="match status" value="1"/>
</dbReference>
<dbReference type="FunFam" id="3.40.50.1000:FF:000022">
    <property type="entry name" value="Phosphoglycolate phosphatase"/>
    <property type="match status" value="1"/>
</dbReference>
<reference evidence="3 4" key="1">
    <citation type="journal article" date="2015" name="Antonie Van Leeuwenhoek">
        <title>Oceanobacillus bengalensis sp. nov., a bacterium isolated from seawater of the Bay of Bengal.</title>
        <authorList>
            <person name="Yongchang O."/>
            <person name="Xiang W."/>
            <person name="Wang G."/>
        </authorList>
    </citation>
    <scope>NUCLEOTIDE SEQUENCE [LARGE SCALE GENOMIC DNA]</scope>
    <source>
        <strain evidence="3 4">MCCC 1K00260</strain>
    </source>
</reference>
<dbReference type="CDD" id="cd02616">
    <property type="entry name" value="HAD_PPase"/>
    <property type="match status" value="1"/>
</dbReference>
<dbReference type="InterPro" id="IPR036412">
    <property type="entry name" value="HAD-like_sf"/>
</dbReference>
<dbReference type="GO" id="GO:0006281">
    <property type="term" value="P:DNA repair"/>
    <property type="evidence" value="ECO:0007669"/>
    <property type="project" value="TreeGrafter"/>
</dbReference>
<dbReference type="EC" id="3.6.1.1" evidence="3"/>
<keyword evidence="2" id="KW-0460">Magnesium</keyword>
<dbReference type="SFLD" id="SFLDG01129">
    <property type="entry name" value="C1.5:_HAD__Beta-PGM__Phosphata"/>
    <property type="match status" value="1"/>
</dbReference>
<keyword evidence="1 3" id="KW-0378">Hydrolase</keyword>
<dbReference type="NCBIfam" id="NF009804">
    <property type="entry name" value="PRK13288.1"/>
    <property type="match status" value="1"/>
</dbReference>
<dbReference type="GO" id="GO:0005829">
    <property type="term" value="C:cytosol"/>
    <property type="evidence" value="ECO:0007669"/>
    <property type="project" value="TreeGrafter"/>
</dbReference>
<dbReference type="SFLD" id="SFLDG01135">
    <property type="entry name" value="C1.5.6:_HAD__Beta-PGM__Phospha"/>
    <property type="match status" value="1"/>
</dbReference>
<dbReference type="RefSeq" id="WP_121128224.1">
    <property type="nucleotide sequence ID" value="NZ_JBHUFK010000006.1"/>
</dbReference>
<accession>A0A494Z6R5</accession>
<evidence type="ECO:0000256" key="1">
    <source>
        <dbReference type="ARBA" id="ARBA00022801"/>
    </source>
</evidence>
<dbReference type="PANTHER" id="PTHR43434">
    <property type="entry name" value="PHOSPHOGLYCOLATE PHOSPHATASE"/>
    <property type="match status" value="1"/>
</dbReference>
<dbReference type="Gene3D" id="3.40.50.1000">
    <property type="entry name" value="HAD superfamily/HAD-like"/>
    <property type="match status" value="1"/>
</dbReference>
<dbReference type="AlphaFoldDB" id="A0A494Z6R5"/>
<sequence length="211" mass="23801">MSIHTILFDLDGTLIDTNELIIESFKHTFNHYNLDYTREEIIEFNGPPLYETFKNIDPDRIDEMIDVYRGHNLQVHDQYVEAFPKVVETLEELKKREIKLGIVTAKMMDSVGKGIRIAGLEGMFDTIVSLDDVTHPKPHPEPVLKAMKALDAKAGTTLMVGDNSHDIESGQNAGVRTAGVAWSFKGKDRLLKLNPTYMLEEMTDLLAIIGE</sequence>
<dbReference type="InterPro" id="IPR023198">
    <property type="entry name" value="PGP-like_dom2"/>
</dbReference>
<gene>
    <name evidence="3" type="primary">ppaX</name>
    <name evidence="3" type="ORF">D8M05_02220</name>
</gene>
<dbReference type="InterPro" id="IPR006439">
    <property type="entry name" value="HAD-SF_hydro_IA"/>
</dbReference>
<dbReference type="GO" id="GO:0004427">
    <property type="term" value="F:inorganic diphosphate phosphatase activity"/>
    <property type="evidence" value="ECO:0007669"/>
    <property type="project" value="UniProtKB-EC"/>
</dbReference>
<dbReference type="InterPro" id="IPR050155">
    <property type="entry name" value="HAD-like_hydrolase_sf"/>
</dbReference>
<dbReference type="Proteomes" id="UP000281813">
    <property type="component" value="Unassembled WGS sequence"/>
</dbReference>
<dbReference type="NCBIfam" id="TIGR01549">
    <property type="entry name" value="HAD-SF-IA-v1"/>
    <property type="match status" value="1"/>
</dbReference>
<dbReference type="SFLD" id="SFLDS00003">
    <property type="entry name" value="Haloacid_Dehalogenase"/>
    <property type="match status" value="1"/>
</dbReference>
<dbReference type="SUPFAM" id="SSF56784">
    <property type="entry name" value="HAD-like"/>
    <property type="match status" value="1"/>
</dbReference>
<name>A0A494Z6R5_9BACI</name>
<organism evidence="3 4">
    <name type="scientific">Oceanobacillus bengalensis</name>
    <dbReference type="NCBI Taxonomy" id="1435466"/>
    <lineage>
        <taxon>Bacteria</taxon>
        <taxon>Bacillati</taxon>
        <taxon>Bacillota</taxon>
        <taxon>Bacilli</taxon>
        <taxon>Bacillales</taxon>
        <taxon>Bacillaceae</taxon>
        <taxon>Oceanobacillus</taxon>
    </lineage>
</organism>
<dbReference type="InterPro" id="IPR023214">
    <property type="entry name" value="HAD_sf"/>
</dbReference>
<dbReference type="InterPro" id="IPR041492">
    <property type="entry name" value="HAD_2"/>
</dbReference>
<dbReference type="NCBIfam" id="TIGR01509">
    <property type="entry name" value="HAD-SF-IA-v3"/>
    <property type="match status" value="1"/>
</dbReference>
<evidence type="ECO:0000313" key="4">
    <source>
        <dbReference type="Proteomes" id="UP000281813"/>
    </source>
</evidence>
<protein>
    <submittedName>
        <fullName evidence="3">Pyrophosphatase PpaX</fullName>
        <ecNumber evidence="3">3.6.1.1</ecNumber>
    </submittedName>
</protein>
<dbReference type="PANTHER" id="PTHR43434:SF26">
    <property type="entry name" value="PYROPHOSPHATASE PPAX"/>
    <property type="match status" value="1"/>
</dbReference>
<dbReference type="PRINTS" id="PR00413">
    <property type="entry name" value="HADHALOGNASE"/>
</dbReference>
<dbReference type="EMBL" id="RBZO01000002">
    <property type="protein sequence ID" value="RKQ18243.1"/>
    <property type="molecule type" value="Genomic_DNA"/>
</dbReference>
<dbReference type="Gene3D" id="1.10.150.240">
    <property type="entry name" value="Putative phosphatase, domain 2"/>
    <property type="match status" value="1"/>
</dbReference>
<proteinExistence type="predicted"/>
<dbReference type="OrthoDB" id="9807630at2"/>
<dbReference type="GO" id="GO:0008967">
    <property type="term" value="F:phosphoglycolate phosphatase activity"/>
    <property type="evidence" value="ECO:0007669"/>
    <property type="project" value="TreeGrafter"/>
</dbReference>
<evidence type="ECO:0000256" key="2">
    <source>
        <dbReference type="ARBA" id="ARBA00022842"/>
    </source>
</evidence>